<accession>A0A165SJZ0</accession>
<evidence type="ECO:0000256" key="1">
    <source>
        <dbReference type="ARBA" id="ARBA00023231"/>
    </source>
</evidence>
<dbReference type="InterPro" id="IPR007774">
    <property type="entry name" value="Put_N_fixation"/>
</dbReference>
<keyword evidence="5" id="KW-1185">Reference proteome</keyword>
<dbReference type="PIRSF" id="PIRSF037676">
    <property type="entry name" value="DUF683"/>
    <property type="match status" value="1"/>
</dbReference>
<dbReference type="Proteomes" id="UP000076128">
    <property type="component" value="Chromosome"/>
</dbReference>
<evidence type="ECO:0000256" key="3">
    <source>
        <dbReference type="SAM" id="Coils"/>
    </source>
</evidence>
<evidence type="ECO:0000256" key="2">
    <source>
        <dbReference type="ARBA" id="ARBA00044954"/>
    </source>
</evidence>
<dbReference type="RefSeq" id="WP_066812000.1">
    <property type="nucleotide sequence ID" value="NZ_CP012661.1"/>
</dbReference>
<dbReference type="Gene3D" id="1.10.287.660">
    <property type="entry name" value="Helix hairpin bin"/>
    <property type="match status" value="1"/>
</dbReference>
<feature type="coiled-coil region" evidence="3">
    <location>
        <begin position="3"/>
        <end position="30"/>
    </location>
</feature>
<evidence type="ECO:0008006" key="6">
    <source>
        <dbReference type="Google" id="ProtNLM"/>
    </source>
</evidence>
<name>A0A165SJZ0_9RHOB</name>
<dbReference type="EMBL" id="CP012661">
    <property type="protein sequence ID" value="AMY68809.1"/>
    <property type="molecule type" value="Genomic_DNA"/>
</dbReference>
<dbReference type="STRING" id="1335048.AKL17_1556"/>
<gene>
    <name evidence="4" type="ORF">AKL17_1556</name>
</gene>
<dbReference type="OrthoDB" id="3216579at2"/>
<dbReference type="Pfam" id="PF05082">
    <property type="entry name" value="Rop-like"/>
    <property type="match status" value="1"/>
</dbReference>
<dbReference type="KEGG" id="daa:AKL17_1556"/>
<comment type="similarity">
    <text evidence="2">Belongs to the UPF0437 family.</text>
</comment>
<reference evidence="4 5" key="1">
    <citation type="submission" date="2015-09" db="EMBL/GenBank/DDBJ databases">
        <title>Complete genome sequence of Defluviimonas alba cai42t isolated from an oilfield in Xinjiang.</title>
        <authorList>
            <person name="Geng S."/>
            <person name="Pan X."/>
            <person name="Wu X."/>
        </authorList>
    </citation>
    <scope>NUCLEOTIDE SEQUENCE [LARGE SCALE GENOMIC DNA]</scope>
    <source>
        <strain evidence="5">cai42</strain>
    </source>
</reference>
<keyword evidence="1" id="KW-0535">Nitrogen fixation</keyword>
<sequence length="69" mass="7661">MSLEDLEAQVKKLSMRATDAKLALHDLSEELPIDWEKIPEVAERTWAVFRDLDAARKAVKAAKLAAKGA</sequence>
<proteinExistence type="inferred from homology"/>
<keyword evidence="3" id="KW-0175">Coiled coil</keyword>
<organism evidence="4 5">
    <name type="scientific">Frigidibacter mobilis</name>
    <dbReference type="NCBI Taxonomy" id="1335048"/>
    <lineage>
        <taxon>Bacteria</taxon>
        <taxon>Pseudomonadati</taxon>
        <taxon>Pseudomonadota</taxon>
        <taxon>Alphaproteobacteria</taxon>
        <taxon>Rhodobacterales</taxon>
        <taxon>Paracoccaceae</taxon>
        <taxon>Frigidibacter</taxon>
    </lineage>
</organism>
<evidence type="ECO:0000313" key="5">
    <source>
        <dbReference type="Proteomes" id="UP000076128"/>
    </source>
</evidence>
<evidence type="ECO:0000313" key="4">
    <source>
        <dbReference type="EMBL" id="AMY68809.1"/>
    </source>
</evidence>
<protein>
    <recommendedName>
        <fullName evidence="6">Rop-like protein</fullName>
    </recommendedName>
</protein>
<dbReference type="AlphaFoldDB" id="A0A165SJZ0"/>
<dbReference type="InterPro" id="IPR029012">
    <property type="entry name" value="Helix_hairpin_bin_sf"/>
</dbReference>